<dbReference type="PROSITE" id="PS51755">
    <property type="entry name" value="OMPR_PHOB"/>
    <property type="match status" value="1"/>
</dbReference>
<dbReference type="GO" id="GO:0003677">
    <property type="term" value="F:DNA binding"/>
    <property type="evidence" value="ECO:0007669"/>
    <property type="project" value="UniProtKB-UniRule"/>
</dbReference>
<feature type="domain" description="OmpR/PhoB-type" evidence="7">
    <location>
        <begin position="1"/>
        <end position="104"/>
    </location>
</feature>
<dbReference type="SUPFAM" id="SSF46894">
    <property type="entry name" value="C-terminal effector domain of the bipartite response regulators"/>
    <property type="match status" value="1"/>
</dbReference>
<dbReference type="GO" id="GO:0006355">
    <property type="term" value="P:regulation of DNA-templated transcription"/>
    <property type="evidence" value="ECO:0007669"/>
    <property type="project" value="InterPro"/>
</dbReference>
<evidence type="ECO:0000256" key="6">
    <source>
        <dbReference type="PROSITE-ProRule" id="PRU01091"/>
    </source>
</evidence>
<name>A0A917ZXC8_9ACTN</name>
<evidence type="ECO:0000256" key="2">
    <source>
        <dbReference type="ARBA" id="ARBA00023012"/>
    </source>
</evidence>
<proteinExistence type="inferred from homology"/>
<evidence type="ECO:0000256" key="4">
    <source>
        <dbReference type="ARBA" id="ARBA00023125"/>
    </source>
</evidence>
<dbReference type="Proteomes" id="UP000641932">
    <property type="component" value="Unassembled WGS sequence"/>
</dbReference>
<feature type="DNA-binding region" description="OmpR/PhoB-type" evidence="6">
    <location>
        <begin position="1"/>
        <end position="104"/>
    </location>
</feature>
<comment type="caution">
    <text evidence="8">The sequence shown here is derived from an EMBL/GenBank/DDBJ whole genome shotgun (WGS) entry which is preliminary data.</text>
</comment>
<dbReference type="GO" id="GO:0000160">
    <property type="term" value="P:phosphorelay signal transduction system"/>
    <property type="evidence" value="ECO:0007669"/>
    <property type="project" value="UniProtKB-KW"/>
</dbReference>
<comment type="similarity">
    <text evidence="1">Belongs to the AfsR/DnrI/RedD regulatory family.</text>
</comment>
<dbReference type="Gene3D" id="1.10.10.10">
    <property type="entry name" value="Winged helix-like DNA-binding domain superfamily/Winged helix DNA-binding domain"/>
    <property type="match status" value="1"/>
</dbReference>
<evidence type="ECO:0000256" key="1">
    <source>
        <dbReference type="ARBA" id="ARBA00005820"/>
    </source>
</evidence>
<reference evidence="8" key="2">
    <citation type="submission" date="2020-09" db="EMBL/GenBank/DDBJ databases">
        <authorList>
            <person name="Sun Q."/>
            <person name="Zhou Y."/>
        </authorList>
    </citation>
    <scope>NUCLEOTIDE SEQUENCE</scope>
    <source>
        <strain evidence="8">CGMCC 4.7201</strain>
    </source>
</reference>
<dbReference type="AlphaFoldDB" id="A0A917ZXC8"/>
<keyword evidence="2" id="KW-0902">Two-component regulatory system</keyword>
<dbReference type="SMART" id="SM01043">
    <property type="entry name" value="BTAD"/>
    <property type="match status" value="1"/>
</dbReference>
<accession>A0A917ZXC8</accession>
<organism evidence="8 9">
    <name type="scientific">Wenjunlia tyrosinilytica</name>
    <dbReference type="NCBI Taxonomy" id="1544741"/>
    <lineage>
        <taxon>Bacteria</taxon>
        <taxon>Bacillati</taxon>
        <taxon>Actinomycetota</taxon>
        <taxon>Actinomycetes</taxon>
        <taxon>Kitasatosporales</taxon>
        <taxon>Streptomycetaceae</taxon>
        <taxon>Wenjunlia</taxon>
    </lineage>
</organism>
<dbReference type="RefSeq" id="WP_189135446.1">
    <property type="nucleotide sequence ID" value="NZ_BMMS01000044.1"/>
</dbReference>
<dbReference type="Pfam" id="PF03704">
    <property type="entry name" value="BTAD"/>
    <property type="match status" value="1"/>
</dbReference>
<dbReference type="InterPro" id="IPR051677">
    <property type="entry name" value="AfsR-DnrI-RedD_regulator"/>
</dbReference>
<keyword evidence="5" id="KW-0804">Transcription</keyword>
<gene>
    <name evidence="8" type="ORF">GCM10012280_65360</name>
</gene>
<dbReference type="InterPro" id="IPR036388">
    <property type="entry name" value="WH-like_DNA-bd_sf"/>
</dbReference>
<sequence length="268" mass="29625">MTGCQFFLLGPVQCRRESIPIAMGPPQRLAVLVILLLATNEAVSVACLRERIWGSRPPASAVTALQVHVHHVRSQLRSFGVADAPRVVHHPAHDSDSGSYTLHAGSECIDVHRFRQLLDEGEAHQAKGDSARAIEAFDSALRLWRGDPLGGIWSSVYFDGIRSSLEEMRFDARKRRAACLIDVGAASRAMQDLWDLRMRHPNDERVVILLSSALRDSGDSSRALSLLADELARWQTNFRMAPRSLLIQYEHLRSGSADAQPHLGGAAR</sequence>
<keyword evidence="4 6" id="KW-0238">DNA-binding</keyword>
<dbReference type="EMBL" id="BMMS01000044">
    <property type="protein sequence ID" value="GGO99276.1"/>
    <property type="molecule type" value="Genomic_DNA"/>
</dbReference>
<dbReference type="Gene3D" id="1.25.40.10">
    <property type="entry name" value="Tetratricopeptide repeat domain"/>
    <property type="match status" value="1"/>
</dbReference>
<keyword evidence="3" id="KW-0805">Transcription regulation</keyword>
<dbReference type="InterPro" id="IPR011990">
    <property type="entry name" value="TPR-like_helical_dom_sf"/>
</dbReference>
<evidence type="ECO:0000313" key="8">
    <source>
        <dbReference type="EMBL" id="GGO99276.1"/>
    </source>
</evidence>
<evidence type="ECO:0000256" key="5">
    <source>
        <dbReference type="ARBA" id="ARBA00023163"/>
    </source>
</evidence>
<reference evidence="8" key="1">
    <citation type="journal article" date="2014" name="Int. J. Syst. Evol. Microbiol.">
        <title>Complete genome sequence of Corynebacterium casei LMG S-19264T (=DSM 44701T), isolated from a smear-ripened cheese.</title>
        <authorList>
            <consortium name="US DOE Joint Genome Institute (JGI-PGF)"/>
            <person name="Walter F."/>
            <person name="Albersmeier A."/>
            <person name="Kalinowski J."/>
            <person name="Ruckert C."/>
        </authorList>
    </citation>
    <scope>NUCLEOTIDE SEQUENCE</scope>
    <source>
        <strain evidence="8">CGMCC 4.7201</strain>
    </source>
</reference>
<protein>
    <recommendedName>
        <fullName evidence="7">OmpR/PhoB-type domain-containing protein</fullName>
    </recommendedName>
</protein>
<evidence type="ECO:0000313" key="9">
    <source>
        <dbReference type="Proteomes" id="UP000641932"/>
    </source>
</evidence>
<dbReference type="PANTHER" id="PTHR35807:SF1">
    <property type="entry name" value="TRANSCRIPTIONAL REGULATOR REDD"/>
    <property type="match status" value="1"/>
</dbReference>
<dbReference type="SUPFAM" id="SSF48452">
    <property type="entry name" value="TPR-like"/>
    <property type="match status" value="1"/>
</dbReference>
<evidence type="ECO:0000259" key="7">
    <source>
        <dbReference type="PROSITE" id="PS51755"/>
    </source>
</evidence>
<dbReference type="PANTHER" id="PTHR35807">
    <property type="entry name" value="TRANSCRIPTIONAL REGULATOR REDD-RELATED"/>
    <property type="match status" value="1"/>
</dbReference>
<dbReference type="InterPro" id="IPR005158">
    <property type="entry name" value="BTAD"/>
</dbReference>
<dbReference type="InterPro" id="IPR016032">
    <property type="entry name" value="Sig_transdc_resp-reg_C-effctor"/>
</dbReference>
<evidence type="ECO:0000256" key="3">
    <source>
        <dbReference type="ARBA" id="ARBA00023015"/>
    </source>
</evidence>
<keyword evidence="9" id="KW-1185">Reference proteome</keyword>
<dbReference type="InterPro" id="IPR001867">
    <property type="entry name" value="OmpR/PhoB-type_DNA-bd"/>
</dbReference>